<dbReference type="Gene3D" id="1.10.630.10">
    <property type="entry name" value="Cytochrome P450"/>
    <property type="match status" value="1"/>
</dbReference>
<dbReference type="GO" id="GO:0004497">
    <property type="term" value="F:monooxygenase activity"/>
    <property type="evidence" value="ECO:0007669"/>
    <property type="project" value="UniProtKB-KW"/>
</dbReference>
<dbReference type="InterPro" id="IPR001128">
    <property type="entry name" value="Cyt_P450"/>
</dbReference>
<evidence type="ECO:0000256" key="4">
    <source>
        <dbReference type="ARBA" id="ARBA00023002"/>
    </source>
</evidence>
<dbReference type="InterPro" id="IPR036396">
    <property type="entry name" value="Cyt_P450_sf"/>
</dbReference>
<comment type="similarity">
    <text evidence="1 7">Belongs to the cytochrome P450 family.</text>
</comment>
<accession>A0A4R7I1N4</accession>
<dbReference type="Pfam" id="PF00067">
    <property type="entry name" value="p450"/>
    <property type="match status" value="1"/>
</dbReference>
<dbReference type="SUPFAM" id="SSF48264">
    <property type="entry name" value="Cytochrome P450"/>
    <property type="match status" value="1"/>
</dbReference>
<dbReference type="PROSITE" id="PS00086">
    <property type="entry name" value="CYTOCHROME_P450"/>
    <property type="match status" value="1"/>
</dbReference>
<organism evidence="8 9">
    <name type="scientific">Ilumatobacter fluminis</name>
    <dbReference type="NCBI Taxonomy" id="467091"/>
    <lineage>
        <taxon>Bacteria</taxon>
        <taxon>Bacillati</taxon>
        <taxon>Actinomycetota</taxon>
        <taxon>Acidimicrobiia</taxon>
        <taxon>Acidimicrobiales</taxon>
        <taxon>Ilumatobacteraceae</taxon>
        <taxon>Ilumatobacter</taxon>
    </lineage>
</organism>
<evidence type="ECO:0000313" key="8">
    <source>
        <dbReference type="EMBL" id="TDT16779.1"/>
    </source>
</evidence>
<keyword evidence="4 7" id="KW-0560">Oxidoreductase</keyword>
<dbReference type="PANTHER" id="PTHR46696:SF3">
    <property type="entry name" value="PULCHERRIMINIC ACID SYNTHASE"/>
    <property type="match status" value="1"/>
</dbReference>
<protein>
    <submittedName>
        <fullName evidence="8">Cytochrome P450</fullName>
    </submittedName>
</protein>
<dbReference type="AlphaFoldDB" id="A0A4R7I1N4"/>
<evidence type="ECO:0000256" key="6">
    <source>
        <dbReference type="ARBA" id="ARBA00023033"/>
    </source>
</evidence>
<dbReference type="GO" id="GO:0005506">
    <property type="term" value="F:iron ion binding"/>
    <property type="evidence" value="ECO:0007669"/>
    <property type="project" value="InterPro"/>
</dbReference>
<evidence type="ECO:0000256" key="7">
    <source>
        <dbReference type="RuleBase" id="RU000461"/>
    </source>
</evidence>
<keyword evidence="9" id="KW-1185">Reference proteome</keyword>
<evidence type="ECO:0000313" key="9">
    <source>
        <dbReference type="Proteomes" id="UP000294558"/>
    </source>
</evidence>
<dbReference type="FunFam" id="1.10.630.10:FF:000018">
    <property type="entry name" value="Cytochrome P450 monooxygenase"/>
    <property type="match status" value="1"/>
</dbReference>
<sequence length="405" mass="45453">MGTLATELDLPDLSYLDDADRTWEESRDAADEVARQHWLARGLLGFAVLHYDDVVAVLRDKRWHSASGQILEMAGIEDSEWTARRRQSILSAEGDEHVRLRRLVGPAFSPRHADSLRPFMRQVVDDLIDGFVEQGRADIAVDFCEPYPIPIICELFGAPKEDWKQFSHWATDIFRIFNNNLEEDLPAIVTANIELDDYLGELIDRRRDTPTDDLVTTLIAAEDEGDRLSHDELISLCVAVLMAGTDTTRNQLGCSTYLFAKHPEQWALLRERPELAPRAVEETMRFLGAVRGTVRIASEDIEYRDVVFPKGTIMATSLSAANLDADTFDDPFVFDITREPSNKPQLTFGSGIHFCLGAALARAEQQEALTIMADRLPNLRLDGEVEWKPNSFGIWGPAALPVAFG</sequence>
<dbReference type="PANTHER" id="PTHR46696">
    <property type="entry name" value="P450, PUTATIVE (EUROFUNG)-RELATED"/>
    <property type="match status" value="1"/>
</dbReference>
<comment type="caution">
    <text evidence="8">The sequence shown here is derived from an EMBL/GenBank/DDBJ whole genome shotgun (WGS) entry which is preliminary data.</text>
</comment>
<keyword evidence="5 7" id="KW-0408">Iron</keyword>
<keyword evidence="6 7" id="KW-0503">Monooxygenase</keyword>
<proteinExistence type="inferred from homology"/>
<dbReference type="OrthoDB" id="4156795at2"/>
<dbReference type="Proteomes" id="UP000294558">
    <property type="component" value="Unassembled WGS sequence"/>
</dbReference>
<name>A0A4R7I1N4_9ACTN</name>
<dbReference type="InterPro" id="IPR002397">
    <property type="entry name" value="Cyt_P450_B"/>
</dbReference>
<evidence type="ECO:0000256" key="3">
    <source>
        <dbReference type="ARBA" id="ARBA00022723"/>
    </source>
</evidence>
<keyword evidence="3 7" id="KW-0479">Metal-binding</keyword>
<dbReference type="InterPro" id="IPR017972">
    <property type="entry name" value="Cyt_P450_CS"/>
</dbReference>
<evidence type="ECO:0000256" key="5">
    <source>
        <dbReference type="ARBA" id="ARBA00023004"/>
    </source>
</evidence>
<dbReference type="RefSeq" id="WP_133869118.1">
    <property type="nucleotide sequence ID" value="NZ_SOAU01000001.1"/>
</dbReference>
<dbReference type="PRINTS" id="PR00385">
    <property type="entry name" value="P450"/>
</dbReference>
<dbReference type="GO" id="GO:0020037">
    <property type="term" value="F:heme binding"/>
    <property type="evidence" value="ECO:0007669"/>
    <property type="project" value="InterPro"/>
</dbReference>
<dbReference type="PRINTS" id="PR00359">
    <property type="entry name" value="BP450"/>
</dbReference>
<dbReference type="EMBL" id="SOAU01000001">
    <property type="protein sequence ID" value="TDT16779.1"/>
    <property type="molecule type" value="Genomic_DNA"/>
</dbReference>
<evidence type="ECO:0000256" key="1">
    <source>
        <dbReference type="ARBA" id="ARBA00010617"/>
    </source>
</evidence>
<keyword evidence="2 7" id="KW-0349">Heme</keyword>
<evidence type="ECO:0000256" key="2">
    <source>
        <dbReference type="ARBA" id="ARBA00022617"/>
    </source>
</evidence>
<dbReference type="GO" id="GO:0016705">
    <property type="term" value="F:oxidoreductase activity, acting on paired donors, with incorporation or reduction of molecular oxygen"/>
    <property type="evidence" value="ECO:0007669"/>
    <property type="project" value="InterPro"/>
</dbReference>
<gene>
    <name evidence="8" type="ORF">BDK89_2377</name>
</gene>
<reference evidence="8 9" key="1">
    <citation type="submission" date="2019-03" db="EMBL/GenBank/DDBJ databases">
        <title>Sequencing the genomes of 1000 actinobacteria strains.</title>
        <authorList>
            <person name="Klenk H.-P."/>
        </authorList>
    </citation>
    <scope>NUCLEOTIDE SEQUENCE [LARGE SCALE GENOMIC DNA]</scope>
    <source>
        <strain evidence="8 9">DSM 18936</strain>
    </source>
</reference>